<dbReference type="RefSeq" id="WP_188525878.1">
    <property type="nucleotide sequence ID" value="NZ_BMGI01000001.1"/>
</dbReference>
<comment type="caution">
    <text evidence="1">The sequence shown here is derived from an EMBL/GenBank/DDBJ whole genome shotgun (WGS) entry which is preliminary data.</text>
</comment>
<dbReference type="Proteomes" id="UP000617355">
    <property type="component" value="Unassembled WGS sequence"/>
</dbReference>
<name>A0ABQ1QBM8_9RHOB</name>
<sequence>MTIDFSQVITAEDKAAREAEARAGAIKTACEARITAVLDDNTVKNLLSARLRGQLTPEEEATFDRADDWKWAMIEECRRAIAKSAAPKWPLPSDDIIRLVEAF</sequence>
<protein>
    <submittedName>
        <fullName evidence="1">Uncharacterized protein</fullName>
    </submittedName>
</protein>
<evidence type="ECO:0000313" key="1">
    <source>
        <dbReference type="EMBL" id="GGD22232.1"/>
    </source>
</evidence>
<dbReference type="EMBL" id="BMGI01000001">
    <property type="protein sequence ID" value="GGD22232.1"/>
    <property type="molecule type" value="Genomic_DNA"/>
</dbReference>
<organism evidence="1 2">
    <name type="scientific">Sinisalibacter lacisalsi</name>
    <dbReference type="NCBI Taxonomy" id="1526570"/>
    <lineage>
        <taxon>Bacteria</taxon>
        <taxon>Pseudomonadati</taxon>
        <taxon>Pseudomonadota</taxon>
        <taxon>Alphaproteobacteria</taxon>
        <taxon>Rhodobacterales</taxon>
        <taxon>Roseobacteraceae</taxon>
        <taxon>Sinisalibacter</taxon>
    </lineage>
</organism>
<gene>
    <name evidence="1" type="ORF">GCM10011358_03400</name>
</gene>
<accession>A0ABQ1QBM8</accession>
<keyword evidence="2" id="KW-1185">Reference proteome</keyword>
<reference evidence="2" key="1">
    <citation type="journal article" date="2019" name="Int. J. Syst. Evol. Microbiol.">
        <title>The Global Catalogue of Microorganisms (GCM) 10K type strain sequencing project: providing services to taxonomists for standard genome sequencing and annotation.</title>
        <authorList>
            <consortium name="The Broad Institute Genomics Platform"/>
            <consortium name="The Broad Institute Genome Sequencing Center for Infectious Disease"/>
            <person name="Wu L."/>
            <person name="Ma J."/>
        </authorList>
    </citation>
    <scope>NUCLEOTIDE SEQUENCE [LARGE SCALE GENOMIC DNA]</scope>
    <source>
        <strain evidence="2">CGMCC 1.12922</strain>
    </source>
</reference>
<evidence type="ECO:0000313" key="2">
    <source>
        <dbReference type="Proteomes" id="UP000617355"/>
    </source>
</evidence>
<proteinExistence type="predicted"/>